<dbReference type="InterPro" id="IPR000595">
    <property type="entry name" value="cNMP-bd_dom"/>
</dbReference>
<evidence type="ECO:0000256" key="1">
    <source>
        <dbReference type="ARBA" id="ARBA00004370"/>
    </source>
</evidence>
<dbReference type="HOGENOM" id="CLU_032479_3_0_6"/>
<name>K1IU48_AERVE</name>
<dbReference type="PANTHER" id="PTHR30566:SF5">
    <property type="entry name" value="MECHANOSENSITIVE ION CHANNEL PROTEIN 1, MITOCHONDRIAL-RELATED"/>
    <property type="match status" value="1"/>
</dbReference>
<dbReference type="InterPro" id="IPR006685">
    <property type="entry name" value="MscS_channel_2nd"/>
</dbReference>
<feature type="transmembrane region" description="Helical" evidence="5">
    <location>
        <begin position="119"/>
        <end position="138"/>
    </location>
</feature>
<dbReference type="Pfam" id="PF00027">
    <property type="entry name" value="cNMP_binding"/>
    <property type="match status" value="1"/>
</dbReference>
<evidence type="ECO:0000256" key="3">
    <source>
        <dbReference type="ARBA" id="ARBA00022989"/>
    </source>
</evidence>
<dbReference type="CDD" id="cd00038">
    <property type="entry name" value="CAP_ED"/>
    <property type="match status" value="1"/>
</dbReference>
<comment type="caution">
    <text evidence="7">The sequence shown here is derived from an EMBL/GenBank/DDBJ whole genome shotgun (WGS) entry which is preliminary data.</text>
</comment>
<dbReference type="SMART" id="SM00100">
    <property type="entry name" value="cNMP"/>
    <property type="match status" value="1"/>
</dbReference>
<keyword evidence="4 5" id="KW-0472">Membrane</keyword>
<organism evidence="7 8">
    <name type="scientific">Aeromonas veronii AMC34</name>
    <dbReference type="NCBI Taxonomy" id="1073383"/>
    <lineage>
        <taxon>Bacteria</taxon>
        <taxon>Pseudomonadati</taxon>
        <taxon>Pseudomonadota</taxon>
        <taxon>Gammaproteobacteria</taxon>
        <taxon>Aeromonadales</taxon>
        <taxon>Aeromonadaceae</taxon>
        <taxon>Aeromonas</taxon>
    </lineage>
</organism>
<feature type="transmembrane region" description="Helical" evidence="5">
    <location>
        <begin position="58"/>
        <end position="78"/>
    </location>
</feature>
<dbReference type="SUPFAM" id="SSF51206">
    <property type="entry name" value="cAMP-binding domain-like"/>
    <property type="match status" value="1"/>
</dbReference>
<dbReference type="SUPFAM" id="SSF50182">
    <property type="entry name" value="Sm-like ribonucleoproteins"/>
    <property type="match status" value="1"/>
</dbReference>
<dbReference type="InterPro" id="IPR018490">
    <property type="entry name" value="cNMP-bd_dom_sf"/>
</dbReference>
<evidence type="ECO:0000259" key="6">
    <source>
        <dbReference type="PROSITE" id="PS50042"/>
    </source>
</evidence>
<accession>K1IU48</accession>
<dbReference type="PATRIC" id="fig|1073383.3.peg.1197"/>
<evidence type="ECO:0000313" key="7">
    <source>
        <dbReference type="EMBL" id="EKB21631.1"/>
    </source>
</evidence>
<dbReference type="GO" id="GO:0016020">
    <property type="term" value="C:membrane"/>
    <property type="evidence" value="ECO:0007669"/>
    <property type="project" value="UniProtKB-SubCell"/>
</dbReference>
<dbReference type="GO" id="GO:0008381">
    <property type="term" value="F:mechanosensitive monoatomic ion channel activity"/>
    <property type="evidence" value="ECO:0007669"/>
    <property type="project" value="UniProtKB-ARBA"/>
</dbReference>
<dbReference type="InterPro" id="IPR023408">
    <property type="entry name" value="MscS_beta-dom_sf"/>
</dbReference>
<dbReference type="Gene3D" id="2.30.30.60">
    <property type="match status" value="1"/>
</dbReference>
<evidence type="ECO:0000313" key="8">
    <source>
        <dbReference type="Proteomes" id="UP000006087"/>
    </source>
</evidence>
<keyword evidence="3 5" id="KW-1133">Transmembrane helix</keyword>
<dbReference type="PANTHER" id="PTHR30566">
    <property type="entry name" value="YNAI-RELATED MECHANOSENSITIVE ION CHANNEL"/>
    <property type="match status" value="1"/>
</dbReference>
<evidence type="ECO:0000256" key="5">
    <source>
        <dbReference type="SAM" id="Phobius"/>
    </source>
</evidence>
<dbReference type="Proteomes" id="UP000006087">
    <property type="component" value="Unassembled WGS sequence"/>
</dbReference>
<dbReference type="Gene3D" id="2.60.120.10">
    <property type="entry name" value="Jelly Rolls"/>
    <property type="match status" value="1"/>
</dbReference>
<reference evidence="7 8" key="1">
    <citation type="submission" date="2012-06" db="EMBL/GenBank/DDBJ databases">
        <title>The Genome Sequence of Aeromonas veronii AMC34.</title>
        <authorList>
            <consortium name="The Broad Institute Genome Sequencing Platform"/>
            <person name="Earl A."/>
            <person name="Ward D."/>
            <person name="Feldgarden M."/>
            <person name="Gevers D."/>
            <person name="Graf J."/>
            <person name="Tomasi A."/>
            <person name="Horneman A."/>
            <person name="Walker B."/>
            <person name="Young S.K."/>
            <person name="Zeng Q."/>
            <person name="Gargeya S."/>
            <person name="Fitzgerald M."/>
            <person name="Haas B."/>
            <person name="Abouelleil A."/>
            <person name="Alvarado L."/>
            <person name="Arachchi H.M."/>
            <person name="Berlin A.M."/>
            <person name="Chapman S.B."/>
            <person name="Goldberg J."/>
            <person name="Griggs A."/>
            <person name="Gujja S."/>
            <person name="Hansen M."/>
            <person name="Howarth C."/>
            <person name="Imamovic A."/>
            <person name="Larimer J."/>
            <person name="McCowan C."/>
            <person name="Montmayeur A."/>
            <person name="Murphy C."/>
            <person name="Neiman D."/>
            <person name="Pearson M."/>
            <person name="Priest M."/>
            <person name="Roberts A."/>
            <person name="Saif S."/>
            <person name="Shea T."/>
            <person name="Sisk P."/>
            <person name="Sykes S."/>
            <person name="Wortman J."/>
            <person name="Nusbaum C."/>
            <person name="Birren B."/>
        </authorList>
    </citation>
    <scope>NUCLEOTIDE SEQUENCE [LARGE SCALE GENOMIC DNA]</scope>
    <source>
        <strain evidence="7 8">AMC34</strain>
    </source>
</reference>
<feature type="domain" description="Cyclic nucleotide-binding" evidence="6">
    <location>
        <begin position="365"/>
        <end position="484"/>
    </location>
</feature>
<dbReference type="InterPro" id="IPR014710">
    <property type="entry name" value="RmlC-like_jellyroll"/>
</dbReference>
<feature type="transmembrane region" description="Helical" evidence="5">
    <location>
        <begin position="90"/>
        <end position="112"/>
    </location>
</feature>
<dbReference type="EMBL" id="AGWU01000011">
    <property type="protein sequence ID" value="EKB21631.1"/>
    <property type="molecule type" value="Genomic_DNA"/>
</dbReference>
<keyword evidence="2 5" id="KW-0812">Transmembrane</keyword>
<evidence type="ECO:0000256" key="4">
    <source>
        <dbReference type="ARBA" id="ARBA00023136"/>
    </source>
</evidence>
<feature type="transmembrane region" description="Helical" evidence="5">
    <location>
        <begin position="29"/>
        <end position="46"/>
    </location>
</feature>
<dbReference type="Pfam" id="PF00924">
    <property type="entry name" value="MS_channel_2nd"/>
    <property type="match status" value="1"/>
</dbReference>
<proteinExistence type="predicted"/>
<protein>
    <recommendedName>
        <fullName evidence="6">Cyclic nucleotide-binding domain-containing protein</fullName>
    </recommendedName>
</protein>
<gene>
    <name evidence="7" type="ORF">HMPREF1168_01183</name>
</gene>
<sequence length="519" mass="59212">MLEIKPSQGAAMFSDNLTALPTLIWIREHPFWTLLTLSLMLLHFWRRPGQRRELLSELSFVMISAVVILLIQLEGGWFKLPLPHQLLIEISTLLAGLILVKIWGILLFEFLLPLCHVRIPRIIADIVITIGYIGWGLFRLYASGMALGEIVTTSAVITAVIAFAMQDTLGNLLAGVSIQLDNSIAIGDWLQVDTTQGRVVEINWRATTIETRNWETVVIPNSHLLKQRFTVLGRRRGEPLQWRRWVWFDLTLDTLPTQIIALIEKSLRETKLPCVAKHPQPDCLLMNVEGGIARYAVRYWLTDLARDDPTDSMVRSLIDAALRRNDRRLTPPIFNVFMAKEKQHLDARHKRHTVERTATLRKLPLFAMLQEDELIRLADQVKFAPFVSGDIMLEQGEVSNWLFVLVKGEAEMLINLEGKELKLGTLGAGDFFGELSLLTGEPSTFTVRAVATVETYRINQSMFQELVAQRESLVEPLYRVLSDRQQEQQALLEREAESMKRPPQQLDLLDKLMKLFGGR</sequence>
<dbReference type="PROSITE" id="PS50042">
    <property type="entry name" value="CNMP_BINDING_3"/>
    <property type="match status" value="1"/>
</dbReference>
<dbReference type="InterPro" id="IPR010920">
    <property type="entry name" value="LSM_dom_sf"/>
</dbReference>
<evidence type="ECO:0000256" key="2">
    <source>
        <dbReference type="ARBA" id="ARBA00022692"/>
    </source>
</evidence>
<comment type="subcellular location">
    <subcellularLocation>
        <location evidence="1">Membrane</location>
    </subcellularLocation>
</comment>
<dbReference type="AlphaFoldDB" id="K1IU48"/>